<evidence type="ECO:0000256" key="5">
    <source>
        <dbReference type="ARBA" id="ARBA00022989"/>
    </source>
</evidence>
<dbReference type="InterPro" id="IPR032808">
    <property type="entry name" value="DoxX"/>
</dbReference>
<dbReference type="Pfam" id="PF07681">
    <property type="entry name" value="DoxX"/>
    <property type="match status" value="1"/>
</dbReference>
<evidence type="ECO:0000256" key="1">
    <source>
        <dbReference type="ARBA" id="ARBA00004651"/>
    </source>
</evidence>
<protein>
    <submittedName>
        <fullName evidence="8">Putative oxidoreductase</fullName>
    </submittedName>
</protein>
<evidence type="ECO:0000256" key="7">
    <source>
        <dbReference type="SAM" id="Phobius"/>
    </source>
</evidence>
<dbReference type="EMBL" id="CZVU01000048">
    <property type="protein sequence ID" value="CUT02347.1"/>
    <property type="molecule type" value="Genomic_DNA"/>
</dbReference>
<dbReference type="OrthoDB" id="9798405at2"/>
<evidence type="ECO:0000256" key="3">
    <source>
        <dbReference type="ARBA" id="ARBA00022475"/>
    </source>
</evidence>
<dbReference type="PANTHER" id="PTHR33452:SF1">
    <property type="entry name" value="INNER MEMBRANE PROTEIN YPHA-RELATED"/>
    <property type="match status" value="1"/>
</dbReference>
<name>A0A656D9E4_KRYT1</name>
<evidence type="ECO:0000313" key="8">
    <source>
        <dbReference type="EMBL" id="CUT02347.1"/>
    </source>
</evidence>
<feature type="transmembrane region" description="Helical" evidence="7">
    <location>
        <begin position="80"/>
        <end position="98"/>
    </location>
</feature>
<dbReference type="RefSeq" id="WP_143713405.1">
    <property type="nucleotide sequence ID" value="NZ_CZVU01000048.1"/>
</dbReference>
<keyword evidence="4 7" id="KW-0812">Transmembrane</keyword>
<evidence type="ECO:0000256" key="4">
    <source>
        <dbReference type="ARBA" id="ARBA00022692"/>
    </source>
</evidence>
<sequence>MLTKLSNKVISDIALLVIRIILGVIFIAHGYPKIFVFGIPGFAKFLGGLGVPLPGLFAVIVSLVEFVGGIVLILGIFSRWVGLLLAINMIVATLLVKVKVGLIAPMDKPGVGAELDLALFACALAILVFGPGSISVELGIFKKEIS</sequence>
<feature type="transmembrane region" description="Helical" evidence="7">
    <location>
        <begin position="118"/>
        <end position="141"/>
    </location>
</feature>
<evidence type="ECO:0000313" key="9">
    <source>
        <dbReference type="Proteomes" id="UP000243065"/>
    </source>
</evidence>
<evidence type="ECO:0000256" key="6">
    <source>
        <dbReference type="ARBA" id="ARBA00023136"/>
    </source>
</evidence>
<evidence type="ECO:0000256" key="2">
    <source>
        <dbReference type="ARBA" id="ARBA00006679"/>
    </source>
</evidence>
<gene>
    <name evidence="8" type="ORF">JGI24_01108</name>
</gene>
<feature type="transmembrane region" description="Helical" evidence="7">
    <location>
        <begin position="51"/>
        <end position="73"/>
    </location>
</feature>
<dbReference type="GO" id="GO:0005886">
    <property type="term" value="C:plasma membrane"/>
    <property type="evidence" value="ECO:0007669"/>
    <property type="project" value="UniProtKB-SubCell"/>
</dbReference>
<comment type="similarity">
    <text evidence="2">Belongs to the DoxX family.</text>
</comment>
<keyword evidence="9" id="KW-1185">Reference proteome</keyword>
<feature type="transmembrane region" description="Helical" evidence="7">
    <location>
        <begin position="12"/>
        <end position="31"/>
    </location>
</feature>
<dbReference type="InterPro" id="IPR051907">
    <property type="entry name" value="DoxX-like_oxidoreductase"/>
</dbReference>
<dbReference type="AlphaFoldDB" id="A0A656D9E4"/>
<dbReference type="Proteomes" id="UP000243065">
    <property type="component" value="Unassembled WGS sequence"/>
</dbReference>
<keyword evidence="6 7" id="KW-0472">Membrane</keyword>
<comment type="subcellular location">
    <subcellularLocation>
        <location evidence="1">Cell membrane</location>
        <topology evidence="1">Multi-pass membrane protein</topology>
    </subcellularLocation>
</comment>
<reference evidence="8 9" key="1">
    <citation type="submission" date="2015-11" db="EMBL/GenBank/DDBJ databases">
        <authorList>
            <person name="Varghese N."/>
        </authorList>
    </citation>
    <scope>NUCLEOTIDE SEQUENCE [LARGE SCALE GENOMIC DNA]</scope>
    <source>
        <strain evidence="8 9">JGI-24</strain>
    </source>
</reference>
<dbReference type="PANTHER" id="PTHR33452">
    <property type="entry name" value="OXIDOREDUCTASE CATD-RELATED"/>
    <property type="match status" value="1"/>
</dbReference>
<keyword evidence="5 7" id="KW-1133">Transmembrane helix</keyword>
<proteinExistence type="inferred from homology"/>
<keyword evidence="3" id="KW-1003">Cell membrane</keyword>
<accession>A0A656D9E4</accession>
<organism evidence="8 9">
    <name type="scientific">Kryptobacter tengchongensis</name>
    <dbReference type="NCBI Taxonomy" id="1643429"/>
    <lineage>
        <taxon>Bacteria</taxon>
        <taxon>Pseudomonadati</taxon>
        <taxon>Candidatus Kryptoniota</taxon>
        <taxon>Candidatus Kryptobacter</taxon>
    </lineage>
</organism>